<comment type="caution">
    <text evidence="2">The sequence shown here is derived from an EMBL/GenBank/DDBJ whole genome shotgun (WGS) entry which is preliminary data.</text>
</comment>
<evidence type="ECO:0000313" key="2">
    <source>
        <dbReference type="EMBL" id="KAG8059430.1"/>
    </source>
</evidence>
<keyword evidence="3" id="KW-1185">Reference proteome</keyword>
<dbReference type="EMBL" id="JAAALK010000287">
    <property type="protein sequence ID" value="KAG8059430.1"/>
    <property type="molecule type" value="Genomic_DNA"/>
</dbReference>
<sequence length="209" mass="22692">MRGVRRRDARRSCADACCGGEAAPTHALVCVMHVCGGGRPARAAAGPTGRAARIGAEMHDDRRQEAGTIISSSIHQIKFLTLLDERSRNPDQPSAISHAIGAARLLRASAVGGPQPLRETPPNKRESQSRSSCRSTETSQYVIADQMHAAACLSKDDDERIPSILTILGSWTDLINKIRYICRFWTKNLGGWSAGPSAQDCFLVIDTRR</sequence>
<organism evidence="2 3">
    <name type="scientific">Zizania palustris</name>
    <name type="common">Northern wild rice</name>
    <dbReference type="NCBI Taxonomy" id="103762"/>
    <lineage>
        <taxon>Eukaryota</taxon>
        <taxon>Viridiplantae</taxon>
        <taxon>Streptophyta</taxon>
        <taxon>Embryophyta</taxon>
        <taxon>Tracheophyta</taxon>
        <taxon>Spermatophyta</taxon>
        <taxon>Magnoliopsida</taxon>
        <taxon>Liliopsida</taxon>
        <taxon>Poales</taxon>
        <taxon>Poaceae</taxon>
        <taxon>BOP clade</taxon>
        <taxon>Oryzoideae</taxon>
        <taxon>Oryzeae</taxon>
        <taxon>Zizaniinae</taxon>
        <taxon>Zizania</taxon>
    </lineage>
</organism>
<dbReference type="AlphaFoldDB" id="A0A8J5VBK9"/>
<feature type="region of interest" description="Disordered" evidence="1">
    <location>
        <begin position="112"/>
        <end position="137"/>
    </location>
</feature>
<protein>
    <submittedName>
        <fullName evidence="2">Uncharacterized protein</fullName>
    </submittedName>
</protein>
<accession>A0A8J5VBK9</accession>
<evidence type="ECO:0000256" key="1">
    <source>
        <dbReference type="SAM" id="MobiDB-lite"/>
    </source>
</evidence>
<reference evidence="2" key="2">
    <citation type="submission" date="2021-02" db="EMBL/GenBank/DDBJ databases">
        <authorList>
            <person name="Kimball J.A."/>
            <person name="Haas M.W."/>
            <person name="Macchietto M."/>
            <person name="Kono T."/>
            <person name="Duquette J."/>
            <person name="Shao M."/>
        </authorList>
    </citation>
    <scope>NUCLEOTIDE SEQUENCE</scope>
    <source>
        <tissue evidence="2">Fresh leaf tissue</tissue>
    </source>
</reference>
<proteinExistence type="predicted"/>
<name>A0A8J5VBK9_ZIZPA</name>
<reference evidence="2" key="1">
    <citation type="journal article" date="2021" name="bioRxiv">
        <title>Whole Genome Assembly and Annotation of Northern Wild Rice, Zizania palustris L., Supports a Whole Genome Duplication in the Zizania Genus.</title>
        <authorList>
            <person name="Haas M."/>
            <person name="Kono T."/>
            <person name="Macchietto M."/>
            <person name="Millas R."/>
            <person name="McGilp L."/>
            <person name="Shao M."/>
            <person name="Duquette J."/>
            <person name="Hirsch C.N."/>
            <person name="Kimball J."/>
        </authorList>
    </citation>
    <scope>NUCLEOTIDE SEQUENCE</scope>
    <source>
        <tissue evidence="2">Fresh leaf tissue</tissue>
    </source>
</reference>
<gene>
    <name evidence="2" type="ORF">GUJ93_ZPchr0002g25600</name>
</gene>
<evidence type="ECO:0000313" key="3">
    <source>
        <dbReference type="Proteomes" id="UP000729402"/>
    </source>
</evidence>
<dbReference type="Proteomes" id="UP000729402">
    <property type="component" value="Unassembled WGS sequence"/>
</dbReference>